<keyword evidence="2" id="KW-1185">Reference proteome</keyword>
<dbReference type="InterPro" id="IPR045684">
    <property type="entry name" value="DUF6191"/>
</dbReference>
<reference evidence="1 2" key="1">
    <citation type="submission" date="2018-06" db="EMBL/GenBank/DDBJ databases">
        <title>Actinomadura craniellae sp. nov. isolated from marine sponge Craniella sp.</title>
        <authorList>
            <person name="Li L."/>
            <person name="Xu Q.H."/>
            <person name="Lin H.W."/>
            <person name="Lu Y.H."/>
        </authorList>
    </citation>
    <scope>NUCLEOTIDE SEQUENCE [LARGE SCALE GENOMIC DNA]</scope>
    <source>
        <strain evidence="1 2">LHW63021</strain>
    </source>
</reference>
<dbReference type="OrthoDB" id="3692692at2"/>
<dbReference type="Pfam" id="PF19690">
    <property type="entry name" value="DUF6191"/>
    <property type="match status" value="1"/>
</dbReference>
<name>A0A365GZX2_9ACTN</name>
<organism evidence="1 2">
    <name type="scientific">Actinomadura craniellae</name>
    <dbReference type="NCBI Taxonomy" id="2231787"/>
    <lineage>
        <taxon>Bacteria</taxon>
        <taxon>Bacillati</taxon>
        <taxon>Actinomycetota</taxon>
        <taxon>Actinomycetes</taxon>
        <taxon>Streptosporangiales</taxon>
        <taxon>Thermomonosporaceae</taxon>
        <taxon>Actinomadura</taxon>
    </lineage>
</organism>
<evidence type="ECO:0000313" key="1">
    <source>
        <dbReference type="EMBL" id="RAY11493.1"/>
    </source>
</evidence>
<gene>
    <name evidence="1" type="ORF">DPM19_29755</name>
</gene>
<comment type="caution">
    <text evidence="1">The sequence shown here is derived from an EMBL/GenBank/DDBJ whole genome shotgun (WGS) entry which is preliminary data.</text>
</comment>
<protein>
    <submittedName>
        <fullName evidence="1">Uncharacterized protein</fullName>
    </submittedName>
</protein>
<sequence>MAVLVFLTIPGLVLALVAFAAVDRMGLWAHRRIRLPWIRDGERAMSAPGLDELHAIFYAGKRHEIDQRRTSLVLRDEEGDGSLIDLDGGTALLRHRRR</sequence>
<dbReference type="AlphaFoldDB" id="A0A365GZX2"/>
<accession>A0A365GZX2</accession>
<dbReference type="EMBL" id="QLYX01000018">
    <property type="protein sequence ID" value="RAY11493.1"/>
    <property type="molecule type" value="Genomic_DNA"/>
</dbReference>
<dbReference type="RefSeq" id="WP_111871400.1">
    <property type="nucleotide sequence ID" value="NZ_QLYX01000018.1"/>
</dbReference>
<evidence type="ECO:0000313" key="2">
    <source>
        <dbReference type="Proteomes" id="UP000251891"/>
    </source>
</evidence>
<dbReference type="Proteomes" id="UP000251891">
    <property type="component" value="Unassembled WGS sequence"/>
</dbReference>
<proteinExistence type="predicted"/>